<dbReference type="InterPro" id="IPR037665">
    <property type="entry name" value="Nucleoporin_S59-like"/>
</dbReference>
<sequence>MSAFGGFGSSGFGSNNQQQQQQQQGTGFGGFGSTNTTGGFGSSTNTGFGAANTGGGLFGGSTNTTGGAFGSGGFGSTTNTSPFGAKPAFGATTTTSGGSLFGSGTVTSGAPGFGGFGSTTNTATSGFGGAATTGGGLFGSQPNKPAFGTGTGGGLFGGGTTATTGFGSNTTSTGAFGAGASTTFGNQAQNNGTAAIPFQPHIEKDSSTGPASHYQTITCMPPYQGYSLEELRLADYAQGRRFGNANGQAGAFGQSTGFGAFNNTSNPSTGFGANTTANTGGGLFGSTANTSSPFGGAQQNTTSGFGSSTGGGLFGSKPAATGLFGASTTTTSGQQSGGLFGTSGTTGFGSGTGAFGSGTTGTTGGGLFGQQQNASQTQNKPAFGGFGSGTTGGFGSGTSAFGQNTTTSAGGGLFGSTTATASPFGGQQQQPAASSPFGSSFGQTNQNQQQGQTGGLFGGGFGANNTQQQQKPGGLFGGAASTTTGTSLFGQQSNTQQPQSGGLFGNTTNQQSGGLFGSKPATTGTSLFGNTPASTSNTGGGLFGGLNTGQNQQTQGSNLFGQTQQQQNKPSLFGTSATTSTNTGGGLFAGLGQNNTASQPSLFGSTQNQQPSQFGGSLFGASQQNQQAQQPQHMHASLTGNPYGNDQLLFTSLNTPASNPGPLITPLSSSQKLKKSAILPQYKLNPASSSRLITPQKRTGYGFSYSTYGTPGSATASPGGFGSSLLGAGSFGRTLGKSLSSSNLRQQWNPEDSILSPNAFSVNTGRAYGTGSLKRLQVDRSLNPRPSLFGDSSPELSNTASARKSVSFDTSATNSSNGANGTSNESTATPSANNALVRVETDDSNPSAEEQGLLRSSRSSANGARANGARANGAPTRPEMEQVTGGELAAVPEDGSPPAAPVKDADDLARERARKARKDQELGSYWMKPSLEELRKMSPQQLKKLSGLVVGRKGAGKIEFGDVDLTGIPLEDIPGKVVQLSHRSASVYDSGSPVPKPPVGKGLNVPSIISLENSFPRSGAGTLPVHENKGPRYEKHIRRLKKVQDTEFINYDDHTGIWTFRVEHFSRYGLDYDAEDDSLGSSMLSAPPDTPTSKGRTPAIQGSRISQRSEEDISMLSPPESSSPDDTFDFKKGPRKNVPGGFGDEDVFDEDDEEMDDEQEQSIDDIQQSFLDERSVGSALDGADERQIATPEESGMESAEEPNAAGPPRPSQAMELVAADDPFIVDEPIRPKSILKDTAPRETLGTPKLVMASDWATQLQQTLSPVKQNRPALRETQATLLRERDEQQMPTPKPAGNQMTFATSIDLMKSLFGQDTGRQNARGTKQGAAGKGFEWPYAKRTKPNDTDSMNAKDKAFHQSFKPAWGPDSTLVYTTSGGAAPMREGLVANTKSPIVSQHRDVRFANFVPPTDLSPNTFKDQKACTLIQQDNGGIPYAETTARFGFAQFAQLVKVDSPSGVHEQQVWQLASILFDDVSGELPDGIPSDQLIDFEWRLRKEKLSDFWRKLVQSDADKQAYKSATAEERGLQHLSSHNVQEACTALIEGMNFRLATMVAQVGGDEVMREEVGHQIEAWRDLNVLSEINEPIRAMYELLAGNCGICEGKTGGDPENQAPTFRLASRFGLDWRRAFGLRLWYGILDNEPIESAIAEFEENLSDGTESVKPVPWFAEQGIDTAWQDPSPDSREDVLWGLLKLYAAQQGSLNADIAAILAPENTSGNPLNARLSFQLMHLLKGQNIISSPTTNTDNTNPADTLTSTYTAALLAAHDWTQALWTSLHLTNPTARAQIIQTILVQNAAAIEDDTPLFATLTADLKIPTPWIWTAKALHARSVGRDASEEVKCWQRAGEWDEAHAVLCRTVAPRAIVERDYEGLRALLEDFGGGTEGRVQGWNVGGQVYRDFVRLVAEVGEGAVHGQKKGEREAVLRRLGRGLEALGAEMGKMGLVERAAVMEMGRVVAGWVEREEVSSVLYMLSDKLLTEKLQVGEKAQVLRLPLTEDTYLRHTRELSLNYFRAVMAGGR</sequence>
<protein>
    <recommendedName>
        <fullName evidence="11">Peptidase S59 domain-containing protein</fullName>
    </recommendedName>
</protein>
<feature type="compositionally biased region" description="Gly residues" evidence="10">
    <location>
        <begin position="1"/>
        <end position="11"/>
    </location>
</feature>
<feature type="compositionally biased region" description="Gly residues" evidence="10">
    <location>
        <begin position="384"/>
        <end position="396"/>
    </location>
</feature>
<dbReference type="Gene3D" id="1.25.40.690">
    <property type="match status" value="1"/>
</dbReference>
<feature type="compositionally biased region" description="Low complexity" evidence="10">
    <location>
        <begin position="855"/>
        <end position="874"/>
    </location>
</feature>
<evidence type="ECO:0000256" key="2">
    <source>
        <dbReference type="ARBA" id="ARBA00008926"/>
    </source>
</evidence>
<dbReference type="InterPro" id="IPR021967">
    <property type="entry name" value="Nup98_C"/>
</dbReference>
<keyword evidence="8" id="KW-0906">Nuclear pore complex</keyword>
<evidence type="ECO:0000256" key="10">
    <source>
        <dbReference type="SAM" id="MobiDB-lite"/>
    </source>
</evidence>
<feature type="compositionally biased region" description="Polar residues" evidence="10">
    <location>
        <begin position="592"/>
        <end position="615"/>
    </location>
</feature>
<feature type="compositionally biased region" description="Polar residues" evidence="10">
    <location>
        <begin position="286"/>
        <end position="300"/>
    </location>
</feature>
<feature type="compositionally biased region" description="Polar residues" evidence="10">
    <location>
        <begin position="794"/>
        <end position="809"/>
    </location>
</feature>
<feature type="compositionally biased region" description="Polar residues" evidence="10">
    <location>
        <begin position="520"/>
        <end position="533"/>
    </location>
</feature>
<feature type="compositionally biased region" description="Gly residues" evidence="10">
    <location>
        <begin position="452"/>
        <end position="462"/>
    </location>
</feature>
<feature type="compositionally biased region" description="Low complexity" evidence="10">
    <location>
        <begin position="441"/>
        <end position="451"/>
    </location>
</feature>
<feature type="compositionally biased region" description="Low complexity" evidence="10">
    <location>
        <begin position="478"/>
        <end position="490"/>
    </location>
</feature>
<dbReference type="Proteomes" id="UP001172684">
    <property type="component" value="Unassembled WGS sequence"/>
</dbReference>
<evidence type="ECO:0000313" key="12">
    <source>
        <dbReference type="EMBL" id="KAJ9666630.1"/>
    </source>
</evidence>
<dbReference type="EMBL" id="JAPDRL010000018">
    <property type="protein sequence ID" value="KAJ9666630.1"/>
    <property type="molecule type" value="Genomic_DNA"/>
</dbReference>
<comment type="caution">
    <text evidence="12">The sequence shown here is derived from an EMBL/GenBank/DDBJ whole genome shotgun (WGS) entry which is preliminary data.</text>
</comment>
<proteinExistence type="inferred from homology"/>
<dbReference type="SUPFAM" id="SSF82215">
    <property type="entry name" value="C-terminal autoproteolytic domain of nucleoporin nup98"/>
    <property type="match status" value="1"/>
</dbReference>
<evidence type="ECO:0000256" key="1">
    <source>
        <dbReference type="ARBA" id="ARBA00004567"/>
    </source>
</evidence>
<reference evidence="12" key="1">
    <citation type="submission" date="2022-10" db="EMBL/GenBank/DDBJ databases">
        <title>Culturing micro-colonial fungi from biological soil crusts in the Mojave desert and describing Neophaeococcomyces mojavensis, and introducing the new genera and species Taxawa tesnikishii.</title>
        <authorList>
            <person name="Kurbessoian T."/>
            <person name="Stajich J.E."/>
        </authorList>
    </citation>
    <scope>NUCLEOTIDE SEQUENCE</scope>
    <source>
        <strain evidence="12">TK_1</strain>
    </source>
</reference>
<accession>A0ABQ9NW46</accession>
<dbReference type="PANTHER" id="PTHR23198">
    <property type="entry name" value="NUCLEOPORIN"/>
    <property type="match status" value="1"/>
</dbReference>
<keyword evidence="6" id="KW-0653">Protein transport</keyword>
<dbReference type="PROSITE" id="PS51434">
    <property type="entry name" value="NUP_C"/>
    <property type="match status" value="1"/>
</dbReference>
<dbReference type="Pfam" id="PF12110">
    <property type="entry name" value="Nup96"/>
    <property type="match status" value="1"/>
</dbReference>
<dbReference type="Gene3D" id="3.30.1610.10">
    <property type="entry name" value="Peptidase S59, nucleoporin"/>
    <property type="match status" value="1"/>
</dbReference>
<dbReference type="InterPro" id="IPR036903">
    <property type="entry name" value="Nup98_auto-Pept-S59_dom_sf"/>
</dbReference>
<comment type="similarity">
    <text evidence="2">Belongs to the nucleoporin GLFG family.</text>
</comment>
<comment type="subcellular location">
    <subcellularLocation>
        <location evidence="1">Nucleus</location>
        <location evidence="1">Nuclear pore complex</location>
    </subcellularLocation>
</comment>
<keyword evidence="13" id="KW-1185">Reference proteome</keyword>
<evidence type="ECO:0000256" key="9">
    <source>
        <dbReference type="ARBA" id="ARBA00023242"/>
    </source>
</evidence>
<feature type="region of interest" description="Disordered" evidence="10">
    <location>
        <begin position="284"/>
        <end position="311"/>
    </location>
</feature>
<dbReference type="InterPro" id="IPR025574">
    <property type="entry name" value="Nucleoporin_FG_rpt"/>
</dbReference>
<keyword evidence="3" id="KW-0813">Transport</keyword>
<feature type="domain" description="Peptidase S59" evidence="11">
    <location>
        <begin position="922"/>
        <end position="1065"/>
    </location>
</feature>
<feature type="compositionally biased region" description="Low complexity" evidence="10">
    <location>
        <begin position="548"/>
        <end position="559"/>
    </location>
</feature>
<feature type="compositionally biased region" description="Low complexity" evidence="10">
    <location>
        <begin position="33"/>
        <end position="42"/>
    </location>
</feature>
<keyword evidence="5" id="KW-0509">mRNA transport</keyword>
<feature type="compositionally biased region" description="Polar residues" evidence="10">
    <location>
        <begin position="415"/>
        <end position="440"/>
    </location>
</feature>
<feature type="compositionally biased region" description="Acidic residues" evidence="10">
    <location>
        <begin position="1143"/>
        <end position="1163"/>
    </location>
</feature>
<evidence type="ECO:0000256" key="6">
    <source>
        <dbReference type="ARBA" id="ARBA00022927"/>
    </source>
</evidence>
<feature type="region of interest" description="Disordered" evidence="10">
    <location>
        <begin position="1"/>
        <end position="42"/>
    </location>
</feature>
<evidence type="ECO:0000256" key="7">
    <source>
        <dbReference type="ARBA" id="ARBA00023010"/>
    </source>
</evidence>
<evidence type="ECO:0000259" key="11">
    <source>
        <dbReference type="PROSITE" id="PS51434"/>
    </source>
</evidence>
<dbReference type="InterPro" id="IPR007230">
    <property type="entry name" value="Nup98_auto-Pept-S59_dom"/>
</dbReference>
<feature type="compositionally biased region" description="Low complexity" evidence="10">
    <location>
        <begin position="623"/>
        <end position="632"/>
    </location>
</feature>
<evidence type="ECO:0000256" key="4">
    <source>
        <dbReference type="ARBA" id="ARBA00022813"/>
    </source>
</evidence>
<keyword evidence="9" id="KW-0539">Nucleus</keyword>
<evidence type="ECO:0000313" key="13">
    <source>
        <dbReference type="Proteomes" id="UP001172684"/>
    </source>
</evidence>
<dbReference type="PANTHER" id="PTHR23198:SF6">
    <property type="entry name" value="NUCLEAR PORE COMPLEX PROTEIN NUP98-NUP96"/>
    <property type="match status" value="1"/>
</dbReference>
<feature type="compositionally biased region" description="Polar residues" evidence="10">
    <location>
        <begin position="560"/>
        <end position="570"/>
    </location>
</feature>
<keyword evidence="7" id="KW-0811">Translocation</keyword>
<name>A0ABQ9NW46_9PEZI</name>
<feature type="region of interest" description="Disordered" evidence="10">
    <location>
        <begin position="1079"/>
        <end position="1211"/>
    </location>
</feature>
<dbReference type="Pfam" id="PF04096">
    <property type="entry name" value="Nucleoporin2"/>
    <property type="match status" value="1"/>
</dbReference>
<feature type="compositionally biased region" description="Low complexity" evidence="10">
    <location>
        <begin position="325"/>
        <end position="334"/>
    </location>
</feature>
<feature type="compositionally biased region" description="Gly residues" evidence="10">
    <location>
        <begin position="538"/>
        <end position="547"/>
    </location>
</feature>
<evidence type="ECO:0000256" key="3">
    <source>
        <dbReference type="ARBA" id="ARBA00022448"/>
    </source>
</evidence>
<feature type="compositionally biased region" description="Gly residues" evidence="10">
    <location>
        <begin position="335"/>
        <end position="368"/>
    </location>
</feature>
<dbReference type="Gene3D" id="1.10.10.2360">
    <property type="match status" value="1"/>
</dbReference>
<gene>
    <name evidence="12" type="ORF">H2201_003289</name>
</gene>
<organism evidence="12 13">
    <name type="scientific">Coniosporium apollinis</name>
    <dbReference type="NCBI Taxonomy" id="61459"/>
    <lineage>
        <taxon>Eukaryota</taxon>
        <taxon>Fungi</taxon>
        <taxon>Dikarya</taxon>
        <taxon>Ascomycota</taxon>
        <taxon>Pezizomycotina</taxon>
        <taxon>Dothideomycetes</taxon>
        <taxon>Dothideomycetes incertae sedis</taxon>
        <taxon>Coniosporium</taxon>
    </lineage>
</organism>
<evidence type="ECO:0000256" key="8">
    <source>
        <dbReference type="ARBA" id="ARBA00023132"/>
    </source>
</evidence>
<evidence type="ECO:0000256" key="5">
    <source>
        <dbReference type="ARBA" id="ARBA00022816"/>
    </source>
</evidence>
<feature type="compositionally biased region" description="Polar residues" evidence="10">
    <location>
        <begin position="491"/>
        <end position="513"/>
    </location>
</feature>
<feature type="compositionally biased region" description="Low complexity" evidence="10">
    <location>
        <begin position="12"/>
        <end position="25"/>
    </location>
</feature>
<feature type="region of interest" description="Disordered" evidence="10">
    <location>
        <begin position="784"/>
        <end position="881"/>
    </location>
</feature>
<feature type="region of interest" description="Disordered" evidence="10">
    <location>
        <begin position="325"/>
        <end position="643"/>
    </location>
</feature>
<dbReference type="Pfam" id="PF13634">
    <property type="entry name" value="Nucleoporin_FG"/>
    <property type="match status" value="5"/>
</dbReference>
<feature type="compositionally biased region" description="Low complexity" evidence="10">
    <location>
        <begin position="810"/>
        <end position="827"/>
    </location>
</feature>
<keyword evidence="4" id="KW-0068">Autocatalytic cleavage</keyword>